<comment type="caution">
    <text evidence="3">The sequence shown here is derived from an EMBL/GenBank/DDBJ whole genome shotgun (WGS) entry which is preliminary data.</text>
</comment>
<proteinExistence type="predicted"/>
<dbReference type="InterPro" id="IPR012791">
    <property type="entry name" value="3-oxoacid_CoA-transf_B"/>
</dbReference>
<dbReference type="Gene3D" id="3.40.1080.10">
    <property type="entry name" value="Glutaconate Coenzyme A-transferase"/>
    <property type="match status" value="1"/>
</dbReference>
<evidence type="ECO:0008006" key="5">
    <source>
        <dbReference type="Google" id="ProtNLM"/>
    </source>
</evidence>
<feature type="compositionally biased region" description="Basic and acidic residues" evidence="2">
    <location>
        <begin position="48"/>
        <end position="69"/>
    </location>
</feature>
<protein>
    <recommendedName>
        <fullName evidence="5">3-oxoacid CoA-transferase</fullName>
    </recommendedName>
</protein>
<feature type="compositionally biased region" description="Basic and acidic residues" evidence="2">
    <location>
        <begin position="85"/>
        <end position="100"/>
    </location>
</feature>
<keyword evidence="1" id="KW-0808">Transferase</keyword>
<accession>A0A5N6L9W2</accession>
<dbReference type="InterPro" id="IPR037171">
    <property type="entry name" value="NagB/RpiA_transferase-like"/>
</dbReference>
<feature type="compositionally biased region" description="Basic residues" evidence="2">
    <location>
        <begin position="210"/>
        <end position="228"/>
    </location>
</feature>
<feature type="region of interest" description="Disordered" evidence="2">
    <location>
        <begin position="1"/>
        <end position="261"/>
    </location>
</feature>
<dbReference type="SMART" id="SM00882">
    <property type="entry name" value="CoA_trans"/>
    <property type="match status" value="1"/>
</dbReference>
<dbReference type="EMBL" id="VIBQ01001838">
    <property type="protein sequence ID" value="KAC9865054.1"/>
    <property type="molecule type" value="Genomic_DNA"/>
</dbReference>
<dbReference type="OrthoDB" id="1933379at2759"/>
<feature type="compositionally biased region" description="Basic residues" evidence="2">
    <location>
        <begin position="152"/>
        <end position="171"/>
    </location>
</feature>
<evidence type="ECO:0000313" key="4">
    <source>
        <dbReference type="Proteomes" id="UP000327013"/>
    </source>
</evidence>
<dbReference type="GO" id="GO:0008410">
    <property type="term" value="F:CoA-transferase activity"/>
    <property type="evidence" value="ECO:0007669"/>
    <property type="project" value="InterPro"/>
</dbReference>
<dbReference type="Proteomes" id="UP000327013">
    <property type="component" value="Unassembled WGS sequence"/>
</dbReference>
<feature type="compositionally biased region" description="Basic residues" evidence="2">
    <location>
        <begin position="124"/>
        <end position="144"/>
    </location>
</feature>
<dbReference type="AlphaFoldDB" id="A0A5N6L9W2"/>
<evidence type="ECO:0000313" key="3">
    <source>
        <dbReference type="EMBL" id="KAC9865054.1"/>
    </source>
</evidence>
<evidence type="ECO:0000256" key="1">
    <source>
        <dbReference type="ARBA" id="ARBA00022679"/>
    </source>
</evidence>
<gene>
    <name evidence="3" type="ORF">FH972_027274</name>
</gene>
<evidence type="ECO:0000256" key="2">
    <source>
        <dbReference type="SAM" id="MobiDB-lite"/>
    </source>
</evidence>
<dbReference type="InterPro" id="IPR004165">
    <property type="entry name" value="CoA_trans_fam_I"/>
</dbReference>
<reference evidence="3 4" key="1">
    <citation type="submission" date="2019-06" db="EMBL/GenBank/DDBJ databases">
        <title>A chromosomal-level reference genome of Carpinus fangiana (Coryloideae, Betulaceae).</title>
        <authorList>
            <person name="Yang X."/>
            <person name="Wang Z."/>
            <person name="Zhang L."/>
            <person name="Hao G."/>
            <person name="Liu J."/>
            <person name="Yang Y."/>
        </authorList>
    </citation>
    <scope>NUCLEOTIDE SEQUENCE [LARGE SCALE GENOMIC DNA]</scope>
    <source>
        <strain evidence="3">Cfa_2016G</strain>
        <tissue evidence="3">Leaf</tissue>
    </source>
</reference>
<feature type="compositionally biased region" description="Basic and acidic residues" evidence="2">
    <location>
        <begin position="172"/>
        <end position="189"/>
    </location>
</feature>
<sequence>MVVPPAVTSSGHQRAHHEESLRGRPFGAARPVPRRHDGSRGGIRALRHPVEPHRGPARHGREGPHLREQQRRRRRRRPRSAAGDGADRQDDLVLRRREQALRPAVPGRQAPGRVQPAGHAGRALPRRRRRHPGLLHQDRRRHAGGRGQGGPRVRRRALRHGARHLRRHRAGPRLEGRHRGQPRLPEDRAQLQPDDGDGLAHDDRPGRAPRAARRARPRPHRHARHLRETHRPRAGPREEDRAAHHAQAEHAGHAGRRGGGSLMAWDRNQMAERAARELRDGFYVNLGIGIPTLVSNYIPEGMSVQLQSENGMLGMGAFPFEGEEDADLINAGKQTVTALPTTSFFSSADSFAMIRGGHIDLSILGAMQVAENGDLANWMIPGKMVKGMGGAMDLVAGVRKVVVLMEHTAKSKTGGEDAKLLRACTLPLTGSGVVDMVITDLGVFTVDRHGGGMVLTELAPGVTVADIAAKTEAHYAVSPALVGEAATA</sequence>
<organism evidence="3 4">
    <name type="scientific">Carpinus fangiana</name>
    <dbReference type="NCBI Taxonomy" id="176857"/>
    <lineage>
        <taxon>Eukaryota</taxon>
        <taxon>Viridiplantae</taxon>
        <taxon>Streptophyta</taxon>
        <taxon>Embryophyta</taxon>
        <taxon>Tracheophyta</taxon>
        <taxon>Spermatophyta</taxon>
        <taxon>Magnoliopsida</taxon>
        <taxon>eudicotyledons</taxon>
        <taxon>Gunneridae</taxon>
        <taxon>Pentapetalae</taxon>
        <taxon>rosids</taxon>
        <taxon>fabids</taxon>
        <taxon>Fagales</taxon>
        <taxon>Betulaceae</taxon>
        <taxon>Carpinus</taxon>
    </lineage>
</organism>
<dbReference type="SUPFAM" id="SSF100950">
    <property type="entry name" value="NagB/RpiA/CoA transferase-like"/>
    <property type="match status" value="1"/>
</dbReference>
<dbReference type="PANTHER" id="PTHR13707:SF57">
    <property type="entry name" value="SUCCINYL-COA:3-KETOACID COENZYME A TRANSFERASE SUBUNIT B-RELATED"/>
    <property type="match status" value="1"/>
</dbReference>
<dbReference type="NCBIfam" id="TIGR02428">
    <property type="entry name" value="pcaJ_scoB_fam"/>
    <property type="match status" value="1"/>
</dbReference>
<feature type="compositionally biased region" description="Basic residues" evidence="2">
    <location>
        <begin position="70"/>
        <end position="79"/>
    </location>
</feature>
<keyword evidence="4" id="KW-1185">Reference proteome</keyword>
<dbReference type="PANTHER" id="PTHR13707">
    <property type="entry name" value="KETOACID-COENZYME A TRANSFERASE"/>
    <property type="match status" value="1"/>
</dbReference>
<dbReference type="FunFam" id="3.40.1080.10:FF:000001">
    <property type="entry name" value="Succinyl-coa:3-ketoacid-coenzyme a transferase subunit b"/>
    <property type="match status" value="1"/>
</dbReference>
<dbReference type="Pfam" id="PF01144">
    <property type="entry name" value="CoA_trans"/>
    <property type="match status" value="1"/>
</dbReference>
<feature type="compositionally biased region" description="Basic and acidic residues" evidence="2">
    <location>
        <begin position="229"/>
        <end position="252"/>
    </location>
</feature>
<name>A0A5N6L9W2_9ROSI</name>